<dbReference type="SUPFAM" id="SSF46785">
    <property type="entry name" value="Winged helix' DNA-binding domain"/>
    <property type="match status" value="1"/>
</dbReference>
<dbReference type="InterPro" id="IPR000524">
    <property type="entry name" value="Tscrpt_reg_HTH_GntR"/>
</dbReference>
<dbReference type="PANTHER" id="PTHR43537:SF54">
    <property type="entry name" value="TRANSCRIPTIONAL REGULATOR, GNTR FAMILY"/>
    <property type="match status" value="1"/>
</dbReference>
<keyword evidence="3" id="KW-0804">Transcription</keyword>
<dbReference type="InterPro" id="IPR036388">
    <property type="entry name" value="WH-like_DNA-bd_sf"/>
</dbReference>
<dbReference type="PROSITE" id="PS50949">
    <property type="entry name" value="HTH_GNTR"/>
    <property type="match status" value="1"/>
</dbReference>
<evidence type="ECO:0000313" key="5">
    <source>
        <dbReference type="EMBL" id="OEH91919.1"/>
    </source>
</evidence>
<dbReference type="SMART" id="SM00345">
    <property type="entry name" value="HTH_GNTR"/>
    <property type="match status" value="1"/>
</dbReference>
<evidence type="ECO:0000313" key="6">
    <source>
        <dbReference type="Proteomes" id="UP000095209"/>
    </source>
</evidence>
<dbReference type="Pfam" id="PF00392">
    <property type="entry name" value="GntR"/>
    <property type="match status" value="1"/>
</dbReference>
<dbReference type="CDD" id="cd07377">
    <property type="entry name" value="WHTH_GntR"/>
    <property type="match status" value="1"/>
</dbReference>
<sequence>MKQKVYVEILQQLRNIIEEDGLQQDDKLPSERELAERLQVARSSVREALRSLELVGLIETRRGEGTFIKDARSNELIQVISAFVLQENQAQEDLKETIEILETQIMQLALGRINQEKALQLQQVFHTLQGNVQQSGLVHMRQHERFYRLLVEITDNYLLIRIWTMLNSYYQTVCGTDSPYHFSHYETAYQQLMSVKKVET</sequence>
<dbReference type="InterPro" id="IPR008920">
    <property type="entry name" value="TF_FadR/GntR_C"/>
</dbReference>
<evidence type="ECO:0000256" key="1">
    <source>
        <dbReference type="ARBA" id="ARBA00023015"/>
    </source>
</evidence>
<organism evidence="5 6">
    <name type="scientific">Bacillus solimangrovi</name>
    <dbReference type="NCBI Taxonomy" id="1305675"/>
    <lineage>
        <taxon>Bacteria</taxon>
        <taxon>Bacillati</taxon>
        <taxon>Bacillota</taxon>
        <taxon>Bacilli</taxon>
        <taxon>Bacillales</taxon>
        <taxon>Bacillaceae</taxon>
        <taxon>Bacillus</taxon>
    </lineage>
</organism>
<dbReference type="STRING" id="1305675.BFG57_03705"/>
<dbReference type="Gene3D" id="1.10.10.10">
    <property type="entry name" value="Winged helix-like DNA-binding domain superfamily/Winged helix DNA-binding domain"/>
    <property type="match status" value="1"/>
</dbReference>
<evidence type="ECO:0000256" key="2">
    <source>
        <dbReference type="ARBA" id="ARBA00023125"/>
    </source>
</evidence>
<evidence type="ECO:0000259" key="4">
    <source>
        <dbReference type="PROSITE" id="PS50949"/>
    </source>
</evidence>
<dbReference type="SUPFAM" id="SSF48008">
    <property type="entry name" value="GntR ligand-binding domain-like"/>
    <property type="match status" value="1"/>
</dbReference>
<dbReference type="AlphaFoldDB" id="A0A1E5LD01"/>
<dbReference type="EMBL" id="MJEH01000044">
    <property type="protein sequence ID" value="OEH91919.1"/>
    <property type="molecule type" value="Genomic_DNA"/>
</dbReference>
<evidence type="ECO:0000256" key="3">
    <source>
        <dbReference type="ARBA" id="ARBA00023163"/>
    </source>
</evidence>
<dbReference type="Gene3D" id="1.20.120.530">
    <property type="entry name" value="GntR ligand-binding domain-like"/>
    <property type="match status" value="1"/>
</dbReference>
<dbReference type="InterPro" id="IPR011711">
    <property type="entry name" value="GntR_C"/>
</dbReference>
<accession>A0A1E5LD01</accession>
<feature type="domain" description="HTH gntR-type" evidence="4">
    <location>
        <begin position="3"/>
        <end position="71"/>
    </location>
</feature>
<dbReference type="PANTHER" id="PTHR43537">
    <property type="entry name" value="TRANSCRIPTIONAL REGULATOR, GNTR FAMILY"/>
    <property type="match status" value="1"/>
</dbReference>
<name>A0A1E5LD01_9BACI</name>
<proteinExistence type="predicted"/>
<gene>
    <name evidence="5" type="ORF">BFG57_03705</name>
</gene>
<dbReference type="Proteomes" id="UP000095209">
    <property type="component" value="Unassembled WGS sequence"/>
</dbReference>
<comment type="caution">
    <text evidence="5">The sequence shown here is derived from an EMBL/GenBank/DDBJ whole genome shotgun (WGS) entry which is preliminary data.</text>
</comment>
<dbReference type="OrthoDB" id="9799482at2"/>
<dbReference type="GO" id="GO:0003677">
    <property type="term" value="F:DNA binding"/>
    <property type="evidence" value="ECO:0007669"/>
    <property type="project" value="UniProtKB-KW"/>
</dbReference>
<keyword evidence="1" id="KW-0805">Transcription regulation</keyword>
<dbReference type="PRINTS" id="PR00035">
    <property type="entry name" value="HTHGNTR"/>
</dbReference>
<keyword evidence="2" id="KW-0238">DNA-binding</keyword>
<dbReference type="Pfam" id="PF07729">
    <property type="entry name" value="FCD"/>
    <property type="match status" value="1"/>
</dbReference>
<dbReference type="GO" id="GO:0003700">
    <property type="term" value="F:DNA-binding transcription factor activity"/>
    <property type="evidence" value="ECO:0007669"/>
    <property type="project" value="InterPro"/>
</dbReference>
<reference evidence="5 6" key="1">
    <citation type="submission" date="2016-08" db="EMBL/GenBank/DDBJ databases">
        <title>Genome of Bacillus solimangrovi GH2-4.</title>
        <authorList>
            <person name="Lim S."/>
            <person name="Kim B.-C."/>
        </authorList>
    </citation>
    <scope>NUCLEOTIDE SEQUENCE [LARGE SCALE GENOMIC DNA]</scope>
    <source>
        <strain evidence="5 6">GH2-4</strain>
    </source>
</reference>
<keyword evidence="6" id="KW-1185">Reference proteome</keyword>
<dbReference type="RefSeq" id="WP_069718204.1">
    <property type="nucleotide sequence ID" value="NZ_MJEH01000044.1"/>
</dbReference>
<dbReference type="InterPro" id="IPR036390">
    <property type="entry name" value="WH_DNA-bd_sf"/>
</dbReference>
<protein>
    <recommendedName>
        <fullName evidence="4">HTH gntR-type domain-containing protein</fullName>
    </recommendedName>
</protein>